<keyword evidence="2" id="KW-1185">Reference proteome</keyword>
<name>A0AAN8UGQ6_9MAGN</name>
<dbReference type="CDD" id="cd02440">
    <property type="entry name" value="AdoMet_MTases"/>
    <property type="match status" value="1"/>
</dbReference>
<organism evidence="1 2">
    <name type="scientific">Dillenia turbinata</name>
    <dbReference type="NCBI Taxonomy" id="194707"/>
    <lineage>
        <taxon>Eukaryota</taxon>
        <taxon>Viridiplantae</taxon>
        <taxon>Streptophyta</taxon>
        <taxon>Embryophyta</taxon>
        <taxon>Tracheophyta</taxon>
        <taxon>Spermatophyta</taxon>
        <taxon>Magnoliopsida</taxon>
        <taxon>eudicotyledons</taxon>
        <taxon>Gunneridae</taxon>
        <taxon>Pentapetalae</taxon>
        <taxon>Dilleniales</taxon>
        <taxon>Dilleniaceae</taxon>
        <taxon>Dillenia</taxon>
    </lineage>
</organism>
<reference evidence="1 2" key="1">
    <citation type="submission" date="2023-12" db="EMBL/GenBank/DDBJ databases">
        <title>A high-quality genome assembly for Dillenia turbinata (Dilleniales).</title>
        <authorList>
            <person name="Chanderbali A."/>
        </authorList>
    </citation>
    <scope>NUCLEOTIDE SEQUENCE [LARGE SCALE GENOMIC DNA]</scope>
    <source>
        <strain evidence="1">LSX21</strain>
        <tissue evidence="1">Leaf</tissue>
    </source>
</reference>
<dbReference type="EMBL" id="JBAMMX010000026">
    <property type="protein sequence ID" value="KAK6913719.1"/>
    <property type="molecule type" value="Genomic_DNA"/>
</dbReference>
<dbReference type="PANTHER" id="PTHR45180:SF1">
    <property type="entry name" value="OS01G0307686 PROTEIN"/>
    <property type="match status" value="1"/>
</dbReference>
<dbReference type="Gene3D" id="3.40.50.150">
    <property type="entry name" value="Vaccinia Virus protein VP39"/>
    <property type="match status" value="1"/>
</dbReference>
<proteinExistence type="predicted"/>
<evidence type="ECO:0008006" key="3">
    <source>
        <dbReference type="Google" id="ProtNLM"/>
    </source>
</evidence>
<dbReference type="AlphaFoldDB" id="A0AAN8UGQ6"/>
<dbReference type="SUPFAM" id="SSF53335">
    <property type="entry name" value="S-adenosyl-L-methionine-dependent methyltransferases"/>
    <property type="match status" value="1"/>
</dbReference>
<accession>A0AAN8UGQ6</accession>
<dbReference type="InterPro" id="IPR029063">
    <property type="entry name" value="SAM-dependent_MTases_sf"/>
</dbReference>
<evidence type="ECO:0000313" key="1">
    <source>
        <dbReference type="EMBL" id="KAK6913719.1"/>
    </source>
</evidence>
<comment type="caution">
    <text evidence="1">The sequence shown here is derived from an EMBL/GenBank/DDBJ whole genome shotgun (WGS) entry which is preliminary data.</text>
</comment>
<dbReference type="PANTHER" id="PTHR45180">
    <property type="entry name" value="OS01G0307686 PROTEIN"/>
    <property type="match status" value="1"/>
</dbReference>
<gene>
    <name evidence="1" type="ORF">RJ641_021040</name>
</gene>
<evidence type="ECO:0000313" key="2">
    <source>
        <dbReference type="Proteomes" id="UP001370490"/>
    </source>
</evidence>
<protein>
    <recommendedName>
        <fullName evidence="3">Methyltransferase type 11 domain-containing protein</fullName>
    </recommendedName>
</protein>
<sequence length="416" mass="46788">MADLFHKQAKHYAVARPNYPSELFQFIASMAPNNSLAWDVGTGSDQAAQSINDSVNLLMHRLYFVNMKPFGDPAPKLVADEYKSLEFPFHLVGWLDHTGPFQFKSVKMMDLEDIMVLIRSSSAYQTAKDNGFELSSENEIENLGAWKEDGDGQKAGEFLVHLRIGKAKHYKVARPSYPQELFQFIASKTPAHTLAWDVGTGSGQAAQSDVIATDASQEQLDFAPKLPNIKYACTPPNMSMHELKGVIESQESVDVVTIAQALHWFDLPNFYQQVKWSLKKPHGVIAAWCYIVPRINTSVDSLVSQFYFVDMKPYKNLGNQLVADEYKTLEFPFEPVEGYDHTGPFSFKSVTMMSLEDMFSLMRSWSAYQVAKDRGVELLSEKLIAELQSAWKEDGNGLKVVEFPLFLKIGKVGKLA</sequence>
<dbReference type="Proteomes" id="UP001370490">
    <property type="component" value="Unassembled WGS sequence"/>
</dbReference>